<gene>
    <name evidence="1" type="ORF">CWI81_06690</name>
</gene>
<protein>
    <recommendedName>
        <fullName evidence="3">Sulfotransferase family protein</fullName>
    </recommendedName>
</protein>
<evidence type="ECO:0008006" key="3">
    <source>
        <dbReference type="Google" id="ProtNLM"/>
    </source>
</evidence>
<dbReference type="RefSeq" id="WP_126784537.1">
    <property type="nucleotide sequence ID" value="NZ_PIQF01000002.1"/>
</dbReference>
<dbReference type="EMBL" id="PIQF01000002">
    <property type="protein sequence ID" value="RUO75809.1"/>
    <property type="molecule type" value="Genomic_DNA"/>
</dbReference>
<dbReference type="OrthoDB" id="288532at2"/>
<organism evidence="1 2">
    <name type="scientific">Idiomarina seosinensis</name>
    <dbReference type="NCBI Taxonomy" id="281739"/>
    <lineage>
        <taxon>Bacteria</taxon>
        <taxon>Pseudomonadati</taxon>
        <taxon>Pseudomonadota</taxon>
        <taxon>Gammaproteobacteria</taxon>
        <taxon>Alteromonadales</taxon>
        <taxon>Idiomarinaceae</taxon>
        <taxon>Idiomarina</taxon>
    </lineage>
</organism>
<dbReference type="Pfam" id="PF03567">
    <property type="entry name" value="Sulfotransfer_2"/>
    <property type="match status" value="1"/>
</dbReference>
<sequence length="216" mass="25014">MTYFLNKLIARKFPRKLKATPLHATFKSRNGLFVHIPKAAGSAVCMSLFGHQVGHKKIADYYFSDYQGTASLFKFAFVRHPITRFESSFHFLRSNSPFLSDKGMQQQLAKFADINAFCDAFLADPKSYSSLHFVPQYQFLSYTGNRKDKQIGVDYIGRFESIDEDFATVCQQLGVSRELPQLNVNKQLQRLSLDAERSERLREYYDTDFYLFGYNL</sequence>
<dbReference type="InterPro" id="IPR027417">
    <property type="entry name" value="P-loop_NTPase"/>
</dbReference>
<dbReference type="InterPro" id="IPR005331">
    <property type="entry name" value="Sulfotransferase"/>
</dbReference>
<dbReference type="Proteomes" id="UP000287908">
    <property type="component" value="Unassembled WGS sequence"/>
</dbReference>
<dbReference type="GO" id="GO:0008146">
    <property type="term" value="F:sulfotransferase activity"/>
    <property type="evidence" value="ECO:0007669"/>
    <property type="project" value="InterPro"/>
</dbReference>
<reference evidence="1 2" key="1">
    <citation type="journal article" date="2011" name="Front. Microbiol.">
        <title>Genomic signatures of strain selection and enhancement in Bacillus atrophaeus var. globigii, a historical biowarfare simulant.</title>
        <authorList>
            <person name="Gibbons H.S."/>
            <person name="Broomall S.M."/>
            <person name="McNew L.A."/>
            <person name="Daligault H."/>
            <person name="Chapman C."/>
            <person name="Bruce D."/>
            <person name="Karavis M."/>
            <person name="Krepps M."/>
            <person name="McGregor P.A."/>
            <person name="Hong C."/>
            <person name="Park K.H."/>
            <person name="Akmal A."/>
            <person name="Feldman A."/>
            <person name="Lin J.S."/>
            <person name="Chang W.E."/>
            <person name="Higgs B.W."/>
            <person name="Demirev P."/>
            <person name="Lindquist J."/>
            <person name="Liem A."/>
            <person name="Fochler E."/>
            <person name="Read T.D."/>
            <person name="Tapia R."/>
            <person name="Johnson S."/>
            <person name="Bishop-Lilly K.A."/>
            <person name="Detter C."/>
            <person name="Han C."/>
            <person name="Sozhamannan S."/>
            <person name="Rosenzweig C.N."/>
            <person name="Skowronski E.W."/>
        </authorList>
    </citation>
    <scope>NUCLEOTIDE SEQUENCE [LARGE SCALE GENOMIC DNA]</scope>
    <source>
        <strain evidence="1 2">CL-SP19</strain>
    </source>
</reference>
<dbReference type="GO" id="GO:0016020">
    <property type="term" value="C:membrane"/>
    <property type="evidence" value="ECO:0007669"/>
    <property type="project" value="InterPro"/>
</dbReference>
<proteinExistence type="predicted"/>
<comment type="caution">
    <text evidence="1">The sequence shown here is derived from an EMBL/GenBank/DDBJ whole genome shotgun (WGS) entry which is preliminary data.</text>
</comment>
<accession>A0A432ZD34</accession>
<dbReference type="AlphaFoldDB" id="A0A432ZD34"/>
<dbReference type="Gene3D" id="3.40.50.300">
    <property type="entry name" value="P-loop containing nucleotide triphosphate hydrolases"/>
    <property type="match status" value="1"/>
</dbReference>
<keyword evidence="2" id="KW-1185">Reference proteome</keyword>
<name>A0A432ZD34_9GAMM</name>
<evidence type="ECO:0000313" key="2">
    <source>
        <dbReference type="Proteomes" id="UP000287908"/>
    </source>
</evidence>
<dbReference type="SUPFAM" id="SSF52540">
    <property type="entry name" value="P-loop containing nucleoside triphosphate hydrolases"/>
    <property type="match status" value="1"/>
</dbReference>
<evidence type="ECO:0000313" key="1">
    <source>
        <dbReference type="EMBL" id="RUO75809.1"/>
    </source>
</evidence>